<dbReference type="SUPFAM" id="SSF52172">
    <property type="entry name" value="CheY-like"/>
    <property type="match status" value="1"/>
</dbReference>
<dbReference type="InterPro" id="IPR016032">
    <property type="entry name" value="Sig_transdc_resp-reg_C-effctor"/>
</dbReference>
<evidence type="ECO:0000256" key="3">
    <source>
        <dbReference type="ARBA" id="ARBA00024867"/>
    </source>
</evidence>
<dbReference type="EMBL" id="CACRSQ010000003">
    <property type="protein sequence ID" value="VYT12743.1"/>
    <property type="molecule type" value="Genomic_DNA"/>
</dbReference>
<accession>A0A6N2U7Y8</accession>
<gene>
    <name evidence="4" type="primary">liaR</name>
    <name evidence="4" type="ORF">ACLFYP115_01754</name>
</gene>
<dbReference type="GO" id="GO:0006355">
    <property type="term" value="P:regulation of DNA-templated transcription"/>
    <property type="evidence" value="ECO:0007669"/>
    <property type="project" value="InterPro"/>
</dbReference>
<dbReference type="Gene3D" id="3.40.50.2300">
    <property type="match status" value="1"/>
</dbReference>
<dbReference type="CDD" id="cd17535">
    <property type="entry name" value="REC_NarL-like"/>
    <property type="match status" value="1"/>
</dbReference>
<dbReference type="PANTHER" id="PTHR45566:SF2">
    <property type="entry name" value="NARL SUBFAMILY"/>
    <property type="match status" value="1"/>
</dbReference>
<dbReference type="GO" id="GO:0000160">
    <property type="term" value="P:phosphorelay signal transduction system"/>
    <property type="evidence" value="ECO:0007669"/>
    <property type="project" value="InterPro"/>
</dbReference>
<dbReference type="SUPFAM" id="SSF46894">
    <property type="entry name" value="C-terminal effector domain of the bipartite response regulators"/>
    <property type="match status" value="1"/>
</dbReference>
<proteinExistence type="predicted"/>
<dbReference type="Pfam" id="PF00072">
    <property type="entry name" value="Response_reg"/>
    <property type="match status" value="1"/>
</dbReference>
<evidence type="ECO:0000256" key="1">
    <source>
        <dbReference type="ARBA" id="ARBA00018672"/>
    </source>
</evidence>
<reference evidence="4" key="1">
    <citation type="submission" date="2019-11" db="EMBL/GenBank/DDBJ databases">
        <authorList>
            <person name="Feng L."/>
        </authorList>
    </citation>
    <scope>NUCLEOTIDE SEQUENCE</scope>
    <source>
        <strain evidence="4">AcaccaeLFYP115</strain>
    </source>
</reference>
<evidence type="ECO:0000256" key="2">
    <source>
        <dbReference type="ARBA" id="ARBA00023125"/>
    </source>
</evidence>
<dbReference type="RefSeq" id="WP_006565437.1">
    <property type="nucleotide sequence ID" value="NZ_BAABZP010000001.1"/>
</dbReference>
<dbReference type="InterPro" id="IPR051015">
    <property type="entry name" value="EvgA-like"/>
</dbReference>
<protein>
    <recommendedName>
        <fullName evidence="1">Stage 0 sporulation protein A homolog</fullName>
    </recommendedName>
</protein>
<organism evidence="4">
    <name type="scientific">Anaerostipes caccae</name>
    <dbReference type="NCBI Taxonomy" id="105841"/>
    <lineage>
        <taxon>Bacteria</taxon>
        <taxon>Bacillati</taxon>
        <taxon>Bacillota</taxon>
        <taxon>Clostridia</taxon>
        <taxon>Lachnospirales</taxon>
        <taxon>Lachnospiraceae</taxon>
        <taxon>Anaerostipes</taxon>
    </lineage>
</organism>
<comment type="function">
    <text evidence="3">May play the central regulatory role in sporulation. It may be an element of the effector pathway responsible for the activation of sporulation genes in response to nutritional stress. Spo0A may act in concert with spo0H (a sigma factor) to control the expression of some genes that are critical to the sporulation process.</text>
</comment>
<dbReference type="InterPro" id="IPR001789">
    <property type="entry name" value="Sig_transdc_resp-reg_receiver"/>
</dbReference>
<dbReference type="PROSITE" id="PS50110">
    <property type="entry name" value="RESPONSE_REGULATORY"/>
    <property type="match status" value="1"/>
</dbReference>
<dbReference type="SMART" id="SM00448">
    <property type="entry name" value="REC"/>
    <property type="match status" value="1"/>
</dbReference>
<name>A0A6N2U7Y8_9FIRM</name>
<dbReference type="AlphaFoldDB" id="A0A6N2U7Y8"/>
<dbReference type="GO" id="GO:0003677">
    <property type="term" value="F:DNA binding"/>
    <property type="evidence" value="ECO:0007669"/>
    <property type="project" value="UniProtKB-KW"/>
</dbReference>
<evidence type="ECO:0000313" key="4">
    <source>
        <dbReference type="EMBL" id="VYT12743.1"/>
    </source>
</evidence>
<dbReference type="InterPro" id="IPR058245">
    <property type="entry name" value="NreC/VraR/RcsB-like_REC"/>
</dbReference>
<sequence length="194" mass="21194">MKTNTIRILIVEDDLDFCYLIKNTLSTLDGFSVLGECQDASHALALAMELQPDIVLMDLNLSSTDLDGIEAGRQIRLATDAKIIILTAFEDPEIVIDACVGSFASAYVFKSQFELLTDTIRNTACGSTPQKYLIHAAILSCLSPAEKSVFDLMLGKSVDLQSSSKTIANQKTSVLKKLGLKSQKELVHIFSEKC</sequence>
<dbReference type="PANTHER" id="PTHR45566">
    <property type="entry name" value="HTH-TYPE TRANSCRIPTIONAL REGULATOR YHJB-RELATED"/>
    <property type="match status" value="1"/>
</dbReference>
<keyword evidence="2" id="KW-0238">DNA-binding</keyword>
<dbReference type="InterPro" id="IPR011006">
    <property type="entry name" value="CheY-like_superfamily"/>
</dbReference>